<dbReference type="GO" id="GO:0016616">
    <property type="term" value="F:oxidoreductase activity, acting on the CH-OH group of donors, NAD or NADP as acceptor"/>
    <property type="evidence" value="ECO:0007669"/>
    <property type="project" value="UniProtKB-ARBA"/>
</dbReference>
<dbReference type="GO" id="GO:0050664">
    <property type="term" value="F:oxidoreductase activity, acting on NAD(P)H, oxygen as acceptor"/>
    <property type="evidence" value="ECO:0007669"/>
    <property type="project" value="TreeGrafter"/>
</dbReference>
<dbReference type="SUPFAM" id="SSF51735">
    <property type="entry name" value="NAD(P)-binding Rossmann-fold domains"/>
    <property type="match status" value="1"/>
</dbReference>
<proteinExistence type="inferred from homology"/>
<name>A0A7S3V7H4_9STRA</name>
<gene>
    <name evidence="3" type="ORF">CDEB00056_LOCUS7314</name>
</gene>
<dbReference type="PANTHER" id="PTHR43008:SF7">
    <property type="entry name" value="SHORT CHAIN DEHYDROGENASE_REDUCTASE (AFU_ORTHOLOGUE AFUA_2G00830)"/>
    <property type="match status" value="1"/>
</dbReference>
<sequence>MSTNPNQKASKFEPKGATCVITGGANGIGKALAVQLSNLGAKYIVLADVDMSAAHRLAQSITSDTNTTTIVTCIRTDVSSEGDIRRLVTRVEAEIAPIDAFFANAGILSLGGIDVTNEEWDAIWKINVMQIIYVARHLIPRYEKRQKGVMVITASAAGLLNMPGALAYGVTKSATVAAAEWLAFTVKSKCPQVQVSCLCPQAVKTDMIGDSDGGPAGHDGVLEPIDVAKVTIESVQRGQFMILPHQIVKQHMMGKAKYYDKWIGAMSKISKSIEEQGVIPPPQRQISKL</sequence>
<evidence type="ECO:0000313" key="3">
    <source>
        <dbReference type="EMBL" id="CAE0462473.1"/>
    </source>
</evidence>
<dbReference type="CDD" id="cd05233">
    <property type="entry name" value="SDR_c"/>
    <property type="match status" value="1"/>
</dbReference>
<evidence type="ECO:0000256" key="2">
    <source>
        <dbReference type="ARBA" id="ARBA00023002"/>
    </source>
</evidence>
<dbReference type="EMBL" id="HBIO01009498">
    <property type="protein sequence ID" value="CAE0462473.1"/>
    <property type="molecule type" value="Transcribed_RNA"/>
</dbReference>
<dbReference type="Pfam" id="PF00106">
    <property type="entry name" value="adh_short"/>
    <property type="match status" value="1"/>
</dbReference>
<dbReference type="PANTHER" id="PTHR43008">
    <property type="entry name" value="BENZIL REDUCTASE"/>
    <property type="match status" value="1"/>
</dbReference>
<dbReference type="Gene3D" id="3.40.50.720">
    <property type="entry name" value="NAD(P)-binding Rossmann-like Domain"/>
    <property type="match status" value="1"/>
</dbReference>
<dbReference type="InterPro" id="IPR002347">
    <property type="entry name" value="SDR_fam"/>
</dbReference>
<evidence type="ECO:0000256" key="1">
    <source>
        <dbReference type="ARBA" id="ARBA00006484"/>
    </source>
</evidence>
<protein>
    <submittedName>
        <fullName evidence="3">Uncharacterized protein</fullName>
    </submittedName>
</protein>
<reference evidence="3" key="1">
    <citation type="submission" date="2021-01" db="EMBL/GenBank/DDBJ databases">
        <authorList>
            <person name="Corre E."/>
            <person name="Pelletier E."/>
            <person name="Niang G."/>
            <person name="Scheremetjew M."/>
            <person name="Finn R."/>
            <person name="Kale V."/>
            <person name="Holt S."/>
            <person name="Cochrane G."/>
            <person name="Meng A."/>
            <person name="Brown T."/>
            <person name="Cohen L."/>
        </authorList>
    </citation>
    <scope>NUCLEOTIDE SEQUENCE</scope>
    <source>
        <strain evidence="3">MM31A-1</strain>
    </source>
</reference>
<dbReference type="InterPro" id="IPR036291">
    <property type="entry name" value="NAD(P)-bd_dom_sf"/>
</dbReference>
<dbReference type="PRINTS" id="PR00081">
    <property type="entry name" value="GDHRDH"/>
</dbReference>
<keyword evidence="2" id="KW-0560">Oxidoreductase</keyword>
<dbReference type="AlphaFoldDB" id="A0A7S3V7H4"/>
<accession>A0A7S3V7H4</accession>
<comment type="similarity">
    <text evidence="1">Belongs to the short-chain dehydrogenases/reductases (SDR) family.</text>
</comment>
<organism evidence="3">
    <name type="scientific">Chaetoceros debilis</name>
    <dbReference type="NCBI Taxonomy" id="122233"/>
    <lineage>
        <taxon>Eukaryota</taxon>
        <taxon>Sar</taxon>
        <taxon>Stramenopiles</taxon>
        <taxon>Ochrophyta</taxon>
        <taxon>Bacillariophyta</taxon>
        <taxon>Coscinodiscophyceae</taxon>
        <taxon>Chaetocerotophycidae</taxon>
        <taxon>Chaetocerotales</taxon>
        <taxon>Chaetocerotaceae</taxon>
        <taxon>Chaetoceros</taxon>
    </lineage>
</organism>